<accession>A0ABV9EG17</accession>
<sequence>MTSPNLSGVELSEDGARWLETATRRIREDERALAALFPAAGRACGRGPIPSRPGWTVDQAVRAELLAALPGKGAALGETLFELYAHGDAAERLAVLKALPLLAGDGRLGDEGLPIVRDALRTNDARLVQAALGGYGADHLSDHAFRQAVLKCVFIGVPLASVSGLDRRADEELARMMADFAEERLRAGREVPPDTWPLMERHPHVLTKVHALRSAKASPPPGDGLDGRA</sequence>
<protein>
    <submittedName>
        <fullName evidence="1">EboA domain-containing protein</fullName>
    </submittedName>
</protein>
<dbReference type="InterPro" id="IPR047715">
    <property type="entry name" value="EboA_dom"/>
</dbReference>
<dbReference type="Proteomes" id="UP001595891">
    <property type="component" value="Unassembled WGS sequence"/>
</dbReference>
<evidence type="ECO:0000313" key="2">
    <source>
        <dbReference type="Proteomes" id="UP001595891"/>
    </source>
</evidence>
<evidence type="ECO:0000313" key="1">
    <source>
        <dbReference type="EMBL" id="MFC4588525.1"/>
    </source>
</evidence>
<organism evidence="1 2">
    <name type="scientific">Sphaerisporangium corydalis</name>
    <dbReference type="NCBI Taxonomy" id="1441875"/>
    <lineage>
        <taxon>Bacteria</taxon>
        <taxon>Bacillati</taxon>
        <taxon>Actinomycetota</taxon>
        <taxon>Actinomycetes</taxon>
        <taxon>Streptosporangiales</taxon>
        <taxon>Streptosporangiaceae</taxon>
        <taxon>Sphaerisporangium</taxon>
    </lineage>
</organism>
<gene>
    <name evidence="1" type="ORF">ACFO8L_20720</name>
</gene>
<proteinExistence type="predicted"/>
<name>A0ABV9EG17_9ACTN</name>
<keyword evidence="2" id="KW-1185">Reference proteome</keyword>
<dbReference type="EMBL" id="JBHSFN010000012">
    <property type="protein sequence ID" value="MFC4588525.1"/>
    <property type="molecule type" value="Genomic_DNA"/>
</dbReference>
<dbReference type="RefSeq" id="WP_262847133.1">
    <property type="nucleotide sequence ID" value="NZ_JANZYP010000058.1"/>
</dbReference>
<reference evidence="2" key="1">
    <citation type="journal article" date="2019" name="Int. J. Syst. Evol. Microbiol.">
        <title>The Global Catalogue of Microorganisms (GCM) 10K type strain sequencing project: providing services to taxonomists for standard genome sequencing and annotation.</title>
        <authorList>
            <consortium name="The Broad Institute Genomics Platform"/>
            <consortium name="The Broad Institute Genome Sequencing Center for Infectious Disease"/>
            <person name="Wu L."/>
            <person name="Ma J."/>
        </authorList>
    </citation>
    <scope>NUCLEOTIDE SEQUENCE [LARGE SCALE GENOMIC DNA]</scope>
    <source>
        <strain evidence="2">CCUG 49560</strain>
    </source>
</reference>
<comment type="caution">
    <text evidence="1">The sequence shown here is derived from an EMBL/GenBank/DDBJ whole genome shotgun (WGS) entry which is preliminary data.</text>
</comment>
<dbReference type="NCBIfam" id="NF035938">
    <property type="entry name" value="EboA_domain"/>
    <property type="match status" value="1"/>
</dbReference>